<name>M7SEK6_EUTLA</name>
<protein>
    <submittedName>
        <fullName evidence="4">Putative benzoate 4-monooxygenase cytochrome p450 protein</fullName>
    </submittedName>
</protein>
<evidence type="ECO:0000256" key="3">
    <source>
        <dbReference type="ARBA" id="ARBA00023004"/>
    </source>
</evidence>
<reference evidence="5" key="1">
    <citation type="journal article" date="2013" name="Genome Announc.">
        <title>Draft genome sequence of the grapevine dieback fungus Eutypa lata UCR-EL1.</title>
        <authorList>
            <person name="Blanco-Ulate B."/>
            <person name="Rolshausen P.E."/>
            <person name="Cantu D."/>
        </authorList>
    </citation>
    <scope>NUCLEOTIDE SEQUENCE [LARGE SCALE GENOMIC DNA]</scope>
    <source>
        <strain evidence="5">UCR-EL1</strain>
    </source>
</reference>
<sequence length="378" mass="42661">MVRHRPHGLHSGWSKHRTLLISDPEYLWKINSVRGSYTRGPAYQAFRLEPGKDNILSCRDETRHLELLKKMTGGYTKRENPDLESSIDTHVTELLDLIDDKYLQLPGMPFRPVDFSRTLGYFTLDVITDIAFGFPAGCVKANADVFDFFSNVAAFVPVMSLTAVVPSLLKITGIPWINKMLAPSSADRVGIGKIMGLAKIAVEKRYSATESEQLDMLAAFKKHACIKEGLRLHPPATGYLEKQAPEGGDDLPDGRHIPEGTGLAYNAWGIMRSRTVFGDDADLFWPERWLESDFEKQRAMNRSWELGFSSGKWRCLGKDIALMEINKVVAEFVRRYNIAVVNPGKPWDCTNWGLWLVRDFWFSITPRGMMEDGISISG</sequence>
<dbReference type="InterPro" id="IPR001128">
    <property type="entry name" value="Cyt_P450"/>
</dbReference>
<dbReference type="GO" id="GO:0004497">
    <property type="term" value="F:monooxygenase activity"/>
    <property type="evidence" value="ECO:0007669"/>
    <property type="project" value="UniProtKB-KW"/>
</dbReference>
<dbReference type="AlphaFoldDB" id="M7SEK6"/>
<evidence type="ECO:0000256" key="1">
    <source>
        <dbReference type="ARBA" id="ARBA00022617"/>
    </source>
</evidence>
<dbReference type="SUPFAM" id="SSF48264">
    <property type="entry name" value="Cytochrome P450"/>
    <property type="match status" value="1"/>
</dbReference>
<keyword evidence="5" id="KW-1185">Reference proteome</keyword>
<keyword evidence="2" id="KW-0479">Metal-binding</keyword>
<keyword evidence="4" id="KW-0503">Monooxygenase</keyword>
<dbReference type="HOGENOM" id="CLU_001570_14_0_1"/>
<dbReference type="OMA" id="TRLWLCK"/>
<gene>
    <name evidence="4" type="ORF">UCREL1_8374</name>
</gene>
<dbReference type="PRINTS" id="PR00385">
    <property type="entry name" value="P450"/>
</dbReference>
<evidence type="ECO:0000313" key="5">
    <source>
        <dbReference type="Proteomes" id="UP000012174"/>
    </source>
</evidence>
<dbReference type="EMBL" id="KB707034">
    <property type="protein sequence ID" value="EMR64664.1"/>
    <property type="molecule type" value="Genomic_DNA"/>
</dbReference>
<evidence type="ECO:0000313" key="4">
    <source>
        <dbReference type="EMBL" id="EMR64664.1"/>
    </source>
</evidence>
<keyword evidence="3" id="KW-0408">Iron</keyword>
<accession>M7SEK6</accession>
<dbReference type="GO" id="GO:0020037">
    <property type="term" value="F:heme binding"/>
    <property type="evidence" value="ECO:0007669"/>
    <property type="project" value="InterPro"/>
</dbReference>
<organism evidence="4 5">
    <name type="scientific">Eutypa lata (strain UCR-EL1)</name>
    <name type="common">Grapevine dieback disease fungus</name>
    <name type="synonym">Eutypa armeniacae</name>
    <dbReference type="NCBI Taxonomy" id="1287681"/>
    <lineage>
        <taxon>Eukaryota</taxon>
        <taxon>Fungi</taxon>
        <taxon>Dikarya</taxon>
        <taxon>Ascomycota</taxon>
        <taxon>Pezizomycotina</taxon>
        <taxon>Sordariomycetes</taxon>
        <taxon>Xylariomycetidae</taxon>
        <taxon>Xylariales</taxon>
        <taxon>Diatrypaceae</taxon>
        <taxon>Eutypa</taxon>
    </lineage>
</organism>
<dbReference type="Pfam" id="PF00067">
    <property type="entry name" value="p450"/>
    <property type="match status" value="1"/>
</dbReference>
<dbReference type="Gene3D" id="1.10.630.10">
    <property type="entry name" value="Cytochrome P450"/>
    <property type="match status" value="2"/>
</dbReference>
<proteinExistence type="predicted"/>
<dbReference type="GO" id="GO:0005506">
    <property type="term" value="F:iron ion binding"/>
    <property type="evidence" value="ECO:0007669"/>
    <property type="project" value="InterPro"/>
</dbReference>
<dbReference type="OrthoDB" id="1470350at2759"/>
<dbReference type="InterPro" id="IPR036396">
    <property type="entry name" value="Cyt_P450_sf"/>
</dbReference>
<dbReference type="PANTHER" id="PTHR24305">
    <property type="entry name" value="CYTOCHROME P450"/>
    <property type="match status" value="1"/>
</dbReference>
<dbReference type="GO" id="GO:0016705">
    <property type="term" value="F:oxidoreductase activity, acting on paired donors, with incorporation or reduction of molecular oxygen"/>
    <property type="evidence" value="ECO:0007669"/>
    <property type="project" value="InterPro"/>
</dbReference>
<dbReference type="KEGG" id="ela:UCREL1_8374"/>
<keyword evidence="4" id="KW-0560">Oxidoreductase</keyword>
<keyword evidence="1" id="KW-0349">Heme</keyword>
<dbReference type="InterPro" id="IPR050121">
    <property type="entry name" value="Cytochrome_P450_monoxygenase"/>
</dbReference>
<evidence type="ECO:0000256" key="2">
    <source>
        <dbReference type="ARBA" id="ARBA00022723"/>
    </source>
</evidence>
<dbReference type="Proteomes" id="UP000012174">
    <property type="component" value="Unassembled WGS sequence"/>
</dbReference>
<dbReference type="eggNOG" id="KOG0157">
    <property type="taxonomic scope" value="Eukaryota"/>
</dbReference>
<dbReference type="PANTHER" id="PTHR24305:SF168">
    <property type="entry name" value="P450, PUTATIVE (EUROFUNG)-RELATED"/>
    <property type="match status" value="1"/>
</dbReference>